<comment type="caution">
    <text evidence="3">The sequence shown here is derived from an EMBL/GenBank/DDBJ whole genome shotgun (WGS) entry which is preliminary data.</text>
</comment>
<gene>
    <name evidence="3" type="ORF">S12H4_22867</name>
</gene>
<feature type="domain" description="Transposase zinc-ribbon" evidence="1">
    <location>
        <begin position="13"/>
        <end position="67"/>
    </location>
</feature>
<dbReference type="EMBL" id="BARW01012011">
    <property type="protein sequence ID" value="GAI79383.1"/>
    <property type="molecule type" value="Genomic_DNA"/>
</dbReference>
<accession>X1RFJ3</accession>
<feature type="domain" description="ISXO2-like transposase" evidence="2">
    <location>
        <begin position="136"/>
        <end position="177"/>
    </location>
</feature>
<sequence>MKKIDINQKHFHNEEEARKYLEKIRWAGGRPVCPHCGSINKHYELKPKISTSKLRKGVWKCKDCRKQFSVTVGTVFERSHIPLHKWLMAVQLICSSKKGMSANQLHRLLGITYKTAWFMSHRIRYAMEQNYHNKEKLIGIVEVDETYVGGKGKGKRGRGSKSKTPVFSLVERNGNVRSFKV</sequence>
<protein>
    <recommendedName>
        <fullName evidence="4">ISXO2-like transposase domain-containing protein</fullName>
    </recommendedName>
</protein>
<dbReference type="Pfam" id="PF12760">
    <property type="entry name" value="Zn_ribbon_IS1595"/>
    <property type="match status" value="1"/>
</dbReference>
<dbReference type="InterPro" id="IPR024445">
    <property type="entry name" value="Tnp_ISXO2-like"/>
</dbReference>
<proteinExistence type="predicted"/>
<evidence type="ECO:0000259" key="2">
    <source>
        <dbReference type="Pfam" id="PF12762"/>
    </source>
</evidence>
<dbReference type="AlphaFoldDB" id="X1RFJ3"/>
<dbReference type="NCBIfam" id="NF033547">
    <property type="entry name" value="transpos_IS1595"/>
    <property type="match status" value="1"/>
</dbReference>
<evidence type="ECO:0008006" key="4">
    <source>
        <dbReference type="Google" id="ProtNLM"/>
    </source>
</evidence>
<name>X1RFJ3_9ZZZZ</name>
<organism evidence="3">
    <name type="scientific">marine sediment metagenome</name>
    <dbReference type="NCBI Taxonomy" id="412755"/>
    <lineage>
        <taxon>unclassified sequences</taxon>
        <taxon>metagenomes</taxon>
        <taxon>ecological metagenomes</taxon>
    </lineage>
</organism>
<reference evidence="3" key="1">
    <citation type="journal article" date="2014" name="Front. Microbiol.">
        <title>High frequency of phylogenetically diverse reductive dehalogenase-homologous genes in deep subseafloor sedimentary metagenomes.</title>
        <authorList>
            <person name="Kawai M."/>
            <person name="Futagami T."/>
            <person name="Toyoda A."/>
            <person name="Takaki Y."/>
            <person name="Nishi S."/>
            <person name="Hori S."/>
            <person name="Arai W."/>
            <person name="Tsubouchi T."/>
            <person name="Morono Y."/>
            <person name="Uchiyama I."/>
            <person name="Ito T."/>
            <person name="Fujiyama A."/>
            <person name="Inagaki F."/>
            <person name="Takami H."/>
        </authorList>
    </citation>
    <scope>NUCLEOTIDE SEQUENCE</scope>
    <source>
        <strain evidence="3">Expedition CK06-06</strain>
    </source>
</reference>
<evidence type="ECO:0000313" key="3">
    <source>
        <dbReference type="EMBL" id="GAI79383.1"/>
    </source>
</evidence>
<dbReference type="Pfam" id="PF12762">
    <property type="entry name" value="DDE_Tnp_IS1595"/>
    <property type="match status" value="1"/>
</dbReference>
<evidence type="ECO:0000259" key="1">
    <source>
        <dbReference type="Pfam" id="PF12760"/>
    </source>
</evidence>
<dbReference type="InterPro" id="IPR024442">
    <property type="entry name" value="Transposase_Zn_ribbon"/>
</dbReference>
<feature type="non-terminal residue" evidence="3">
    <location>
        <position position="181"/>
    </location>
</feature>